<dbReference type="PANTHER" id="PTHR47101:SF1">
    <property type="entry name" value="PHOSPHATIDATE CYTIDYLYLTRANSFERASE 4, CHLOROPLASTIC"/>
    <property type="match status" value="1"/>
</dbReference>
<keyword evidence="5" id="KW-0444">Lipid biosynthesis</keyword>
<evidence type="ECO:0000256" key="5">
    <source>
        <dbReference type="ARBA" id="ARBA00022516"/>
    </source>
</evidence>
<comment type="catalytic activity">
    <reaction evidence="1">
        <text>a 1,2-diacyl-sn-glycero-3-phosphate + CTP + H(+) = a CDP-1,2-diacyl-sn-glycerol + diphosphate</text>
        <dbReference type="Rhea" id="RHEA:16229"/>
        <dbReference type="ChEBI" id="CHEBI:15378"/>
        <dbReference type="ChEBI" id="CHEBI:33019"/>
        <dbReference type="ChEBI" id="CHEBI:37563"/>
        <dbReference type="ChEBI" id="CHEBI:58332"/>
        <dbReference type="ChEBI" id="CHEBI:58608"/>
        <dbReference type="EC" id="2.7.7.41"/>
    </reaction>
</comment>
<comment type="caution">
    <text evidence="11">The sequence shown here is derived from an EMBL/GenBank/DDBJ whole genome shotgun (WGS) entry which is preliminary data.</text>
</comment>
<dbReference type="EMBL" id="JAAGAX010000009">
    <property type="protein sequence ID" value="KAF2303485.1"/>
    <property type="molecule type" value="Genomic_DNA"/>
</dbReference>
<gene>
    <name evidence="11" type="ORF">GH714_018757</name>
</gene>
<evidence type="ECO:0000256" key="8">
    <source>
        <dbReference type="ARBA" id="ARBA00023264"/>
    </source>
</evidence>
<comment type="pathway">
    <text evidence="2">Phospholipid metabolism; CDP-diacylglycerol biosynthesis; CDP-diacylglycerol from sn-glycerol 3-phosphate: step 3/3.</text>
</comment>
<keyword evidence="10" id="KW-0812">Transmembrane</keyword>
<accession>A0A6A6LSN3</accession>
<evidence type="ECO:0000256" key="4">
    <source>
        <dbReference type="ARBA" id="ARBA00012487"/>
    </source>
</evidence>
<evidence type="ECO:0000256" key="10">
    <source>
        <dbReference type="SAM" id="Phobius"/>
    </source>
</evidence>
<evidence type="ECO:0000256" key="2">
    <source>
        <dbReference type="ARBA" id="ARBA00005119"/>
    </source>
</evidence>
<organism evidence="11 12">
    <name type="scientific">Hevea brasiliensis</name>
    <name type="common">Para rubber tree</name>
    <name type="synonym">Siphonia brasiliensis</name>
    <dbReference type="NCBI Taxonomy" id="3981"/>
    <lineage>
        <taxon>Eukaryota</taxon>
        <taxon>Viridiplantae</taxon>
        <taxon>Streptophyta</taxon>
        <taxon>Embryophyta</taxon>
        <taxon>Tracheophyta</taxon>
        <taxon>Spermatophyta</taxon>
        <taxon>Magnoliopsida</taxon>
        <taxon>eudicotyledons</taxon>
        <taxon>Gunneridae</taxon>
        <taxon>Pentapetalae</taxon>
        <taxon>rosids</taxon>
        <taxon>fabids</taxon>
        <taxon>Malpighiales</taxon>
        <taxon>Euphorbiaceae</taxon>
        <taxon>Crotonoideae</taxon>
        <taxon>Micrandreae</taxon>
        <taxon>Hevea</taxon>
    </lineage>
</organism>
<dbReference type="Proteomes" id="UP000467840">
    <property type="component" value="Chromosome 16"/>
</dbReference>
<feature type="compositionally biased region" description="Basic and acidic residues" evidence="9">
    <location>
        <begin position="76"/>
        <end position="92"/>
    </location>
</feature>
<comment type="pathway">
    <text evidence="3">Lipid metabolism.</text>
</comment>
<feature type="region of interest" description="Disordered" evidence="9">
    <location>
        <begin position="76"/>
        <end position="103"/>
    </location>
</feature>
<dbReference type="GO" id="GO:0004605">
    <property type="term" value="F:phosphatidate cytidylyltransferase activity"/>
    <property type="evidence" value="ECO:0007669"/>
    <property type="project" value="UniProtKB-EC"/>
</dbReference>
<reference evidence="11 12" key="1">
    <citation type="journal article" date="2020" name="Mol. Plant">
        <title>The Chromosome-Based Rubber Tree Genome Provides New Insights into Spurge Genome Evolution and Rubber Biosynthesis.</title>
        <authorList>
            <person name="Liu J."/>
            <person name="Shi C."/>
            <person name="Shi C.C."/>
            <person name="Li W."/>
            <person name="Zhang Q.J."/>
            <person name="Zhang Y."/>
            <person name="Li K."/>
            <person name="Lu H.F."/>
            <person name="Shi C."/>
            <person name="Zhu S.T."/>
            <person name="Xiao Z.Y."/>
            <person name="Nan H."/>
            <person name="Yue Y."/>
            <person name="Zhu X.G."/>
            <person name="Wu Y."/>
            <person name="Hong X.N."/>
            <person name="Fan G.Y."/>
            <person name="Tong Y."/>
            <person name="Zhang D."/>
            <person name="Mao C.L."/>
            <person name="Liu Y.L."/>
            <person name="Hao S.J."/>
            <person name="Liu W.Q."/>
            <person name="Lv M.Q."/>
            <person name="Zhang H.B."/>
            <person name="Liu Y."/>
            <person name="Hu-Tang G.R."/>
            <person name="Wang J.P."/>
            <person name="Wang J.H."/>
            <person name="Sun Y.H."/>
            <person name="Ni S.B."/>
            <person name="Chen W.B."/>
            <person name="Zhang X.C."/>
            <person name="Jiao Y.N."/>
            <person name="Eichler E.E."/>
            <person name="Li G.H."/>
            <person name="Liu X."/>
            <person name="Gao L.Z."/>
        </authorList>
    </citation>
    <scope>NUCLEOTIDE SEQUENCE [LARGE SCALE GENOMIC DNA]</scope>
    <source>
        <strain evidence="12">cv. GT1</strain>
        <tissue evidence="11">Leaf</tissue>
    </source>
</reference>
<keyword evidence="12" id="KW-1185">Reference proteome</keyword>
<evidence type="ECO:0000256" key="7">
    <source>
        <dbReference type="ARBA" id="ARBA00023209"/>
    </source>
</evidence>
<protein>
    <recommendedName>
        <fullName evidence="4">phosphatidate cytidylyltransferase</fullName>
        <ecNumber evidence="4">2.7.7.41</ecNumber>
    </recommendedName>
</protein>
<keyword evidence="6" id="KW-0808">Transferase</keyword>
<feature type="transmembrane region" description="Helical" evidence="10">
    <location>
        <begin position="162"/>
        <end position="183"/>
    </location>
</feature>
<dbReference type="GO" id="GO:0008654">
    <property type="term" value="P:phospholipid biosynthetic process"/>
    <property type="evidence" value="ECO:0007669"/>
    <property type="project" value="UniProtKB-KW"/>
</dbReference>
<dbReference type="AlphaFoldDB" id="A0A6A6LSN3"/>
<keyword evidence="6" id="KW-0548">Nucleotidyltransferase</keyword>
<keyword evidence="8" id="KW-1208">Phospholipid metabolism</keyword>
<evidence type="ECO:0000256" key="3">
    <source>
        <dbReference type="ARBA" id="ARBA00005189"/>
    </source>
</evidence>
<sequence>MASIVEIERYNLIPLSVTCPCAHPCRPLSKKTLILSRRCSKLNRRLVLNGSKATWSISAIRHLVTAVARAEPDRLGQEDVKEEVDKGHKLPEEQESVSEPQQKGSQLRKRIVFGLGIGISVGGVVLAGEWVFTVALAAAMFVGARIGASWPVLFGGQAHWTVGLVASLIAISSIIAADTYAFMGGKVFGLLK</sequence>
<evidence type="ECO:0000313" key="12">
    <source>
        <dbReference type="Proteomes" id="UP000467840"/>
    </source>
</evidence>
<feature type="transmembrane region" description="Helical" evidence="10">
    <location>
        <begin position="111"/>
        <end position="142"/>
    </location>
</feature>
<dbReference type="EC" id="2.7.7.41" evidence="4"/>
<evidence type="ECO:0000313" key="11">
    <source>
        <dbReference type="EMBL" id="KAF2303485.1"/>
    </source>
</evidence>
<keyword evidence="7" id="KW-0443">Lipid metabolism</keyword>
<keyword evidence="10" id="KW-0472">Membrane</keyword>
<evidence type="ECO:0000256" key="9">
    <source>
        <dbReference type="SAM" id="MobiDB-lite"/>
    </source>
</evidence>
<name>A0A6A6LSN3_HEVBR</name>
<keyword evidence="10" id="KW-1133">Transmembrane helix</keyword>
<dbReference type="PANTHER" id="PTHR47101">
    <property type="entry name" value="PHOSPHATIDATE CYTIDYLYLTRANSFERASE 5, CHLOROPLASTIC"/>
    <property type="match status" value="1"/>
</dbReference>
<evidence type="ECO:0000256" key="6">
    <source>
        <dbReference type="ARBA" id="ARBA00022695"/>
    </source>
</evidence>
<keyword evidence="7" id="KW-0594">Phospholipid biosynthesis</keyword>
<proteinExistence type="predicted"/>
<evidence type="ECO:0000256" key="1">
    <source>
        <dbReference type="ARBA" id="ARBA00001698"/>
    </source>
</evidence>